<keyword evidence="5" id="KW-0119">Carbohydrate metabolism</keyword>
<dbReference type="CDD" id="cd10803">
    <property type="entry name" value="YdjC_EF3048_like"/>
    <property type="match status" value="1"/>
</dbReference>
<proteinExistence type="predicted"/>
<dbReference type="SUPFAM" id="SSF88713">
    <property type="entry name" value="Glycoside hydrolase/deacetylase"/>
    <property type="match status" value="1"/>
</dbReference>
<name>A0AAW8SZA5_9ENTE</name>
<dbReference type="Gene3D" id="3.20.20.370">
    <property type="entry name" value="Glycoside hydrolase/deacetylase"/>
    <property type="match status" value="1"/>
</dbReference>
<dbReference type="RefSeq" id="WP_010745164.1">
    <property type="nucleotide sequence ID" value="NZ_BAAAXM010000043.1"/>
</dbReference>
<evidence type="ECO:0000313" key="7">
    <source>
        <dbReference type="Proteomes" id="UP001249240"/>
    </source>
</evidence>
<evidence type="ECO:0000256" key="3">
    <source>
        <dbReference type="ARBA" id="ARBA00022801"/>
    </source>
</evidence>
<dbReference type="GO" id="GO:0016811">
    <property type="term" value="F:hydrolase activity, acting on carbon-nitrogen (but not peptide) bonds, in linear amides"/>
    <property type="evidence" value="ECO:0007669"/>
    <property type="project" value="InterPro"/>
</dbReference>
<organism evidence="6 7">
    <name type="scientific">Enterococcus raffinosus</name>
    <dbReference type="NCBI Taxonomy" id="71452"/>
    <lineage>
        <taxon>Bacteria</taxon>
        <taxon>Bacillati</taxon>
        <taxon>Bacillota</taxon>
        <taxon>Bacilli</taxon>
        <taxon>Lactobacillales</taxon>
        <taxon>Enterococcaceae</taxon>
        <taxon>Enterococcus</taxon>
    </lineage>
</organism>
<dbReference type="Proteomes" id="UP001249240">
    <property type="component" value="Unassembled WGS sequence"/>
</dbReference>
<protein>
    <submittedName>
        <fullName evidence="6">Carbohydrate deacetylase</fullName>
    </submittedName>
</protein>
<comment type="cofactor">
    <cofactor evidence="1">
        <name>Mg(2+)</name>
        <dbReference type="ChEBI" id="CHEBI:18420"/>
    </cofactor>
</comment>
<keyword evidence="3" id="KW-0378">Hydrolase</keyword>
<comment type="caution">
    <text evidence="6">The sequence shown here is derived from an EMBL/GenBank/DDBJ whole genome shotgun (WGS) entry which is preliminary data.</text>
</comment>
<keyword evidence="4" id="KW-0460">Magnesium</keyword>
<evidence type="ECO:0000256" key="2">
    <source>
        <dbReference type="ARBA" id="ARBA00022723"/>
    </source>
</evidence>
<dbReference type="InterPro" id="IPR006879">
    <property type="entry name" value="YdjC-like"/>
</dbReference>
<dbReference type="AlphaFoldDB" id="A0AAW8SZA5"/>
<evidence type="ECO:0000256" key="5">
    <source>
        <dbReference type="ARBA" id="ARBA00023277"/>
    </source>
</evidence>
<keyword evidence="2" id="KW-0479">Metal-binding</keyword>
<dbReference type="PANTHER" id="PTHR31609:SF1">
    <property type="entry name" value="CARBOHYDRATE DEACETYLASE"/>
    <property type="match status" value="1"/>
</dbReference>
<reference evidence="6" key="1">
    <citation type="submission" date="2023-03" db="EMBL/GenBank/DDBJ databases">
        <authorList>
            <person name="Shen W."/>
            <person name="Cai J."/>
        </authorList>
    </citation>
    <scope>NUCLEOTIDE SEQUENCE</scope>
    <source>
        <strain evidence="6">B646-2</strain>
    </source>
</reference>
<dbReference type="GO" id="GO:0046872">
    <property type="term" value="F:metal ion binding"/>
    <property type="evidence" value="ECO:0007669"/>
    <property type="project" value="UniProtKB-KW"/>
</dbReference>
<dbReference type="InterPro" id="IPR022948">
    <property type="entry name" value="COD_ChbG_bac"/>
</dbReference>
<dbReference type="GeneID" id="67041272"/>
<dbReference type="EMBL" id="JARPXM010000006">
    <property type="protein sequence ID" value="MDT2537985.1"/>
    <property type="molecule type" value="Genomic_DNA"/>
</dbReference>
<accession>A0AAW8SZA5</accession>
<evidence type="ECO:0000313" key="6">
    <source>
        <dbReference type="EMBL" id="MDT2537985.1"/>
    </source>
</evidence>
<dbReference type="GO" id="GO:0000272">
    <property type="term" value="P:polysaccharide catabolic process"/>
    <property type="evidence" value="ECO:0007669"/>
    <property type="project" value="InterPro"/>
</dbReference>
<evidence type="ECO:0000256" key="4">
    <source>
        <dbReference type="ARBA" id="ARBA00022842"/>
    </source>
</evidence>
<dbReference type="InterPro" id="IPR011330">
    <property type="entry name" value="Glyco_hydro/deAcase_b/a-brl"/>
</dbReference>
<dbReference type="Pfam" id="PF04794">
    <property type="entry name" value="YdjC"/>
    <property type="match status" value="1"/>
</dbReference>
<evidence type="ECO:0000256" key="1">
    <source>
        <dbReference type="ARBA" id="ARBA00001946"/>
    </source>
</evidence>
<dbReference type="GO" id="GO:0019213">
    <property type="term" value="F:deacetylase activity"/>
    <property type="evidence" value="ECO:0007669"/>
    <property type="project" value="TreeGrafter"/>
</dbReference>
<sequence length="266" mass="30465">MKKVIINADDFGYSTAVNLGIINSFKKGVLTSATLMANMPGCDEAIELAKENPSFGVGGHLVLTCGAPLYERSTLVKEDGNFFGLKEYKTNRSNMDEQEIFEEWSSQIDYLLEQGLELTHLDSHHHVHTFPENQEITKKIAEKYQLCFRNAYGLEEQVALPHQKCITGFLDLMNHKHIRDLTTPLESNRKQCFEEIQSVLNQVADEQITELMVHPAFVDEHLYFHSSFNIQRTREVALLCDPQMKELFIQNKIETCHYGDIRIPVS</sequence>
<dbReference type="PANTHER" id="PTHR31609">
    <property type="entry name" value="YDJC DEACETYLASE FAMILY MEMBER"/>
    <property type="match status" value="1"/>
</dbReference>
<gene>
    <name evidence="6" type="ORF">P7D78_07605</name>
</gene>